<feature type="region of interest" description="Disordered" evidence="1">
    <location>
        <begin position="1"/>
        <end position="70"/>
    </location>
</feature>
<keyword evidence="3" id="KW-1185">Reference proteome</keyword>
<proteinExistence type="predicted"/>
<protein>
    <submittedName>
        <fullName evidence="2">Uncharacterized protein</fullName>
    </submittedName>
</protein>
<feature type="compositionally biased region" description="Basic and acidic residues" evidence="1">
    <location>
        <begin position="251"/>
        <end position="262"/>
    </location>
</feature>
<reference evidence="2" key="1">
    <citation type="submission" date="2023-03" db="EMBL/GenBank/DDBJ databases">
        <title>Massive genome expansion in bonnet fungi (Mycena s.s.) driven by repeated elements and novel gene families across ecological guilds.</title>
        <authorList>
            <consortium name="Lawrence Berkeley National Laboratory"/>
            <person name="Harder C.B."/>
            <person name="Miyauchi S."/>
            <person name="Viragh M."/>
            <person name="Kuo A."/>
            <person name="Thoen E."/>
            <person name="Andreopoulos B."/>
            <person name="Lu D."/>
            <person name="Skrede I."/>
            <person name="Drula E."/>
            <person name="Henrissat B."/>
            <person name="Morin E."/>
            <person name="Kohler A."/>
            <person name="Barry K."/>
            <person name="LaButti K."/>
            <person name="Morin E."/>
            <person name="Salamov A."/>
            <person name="Lipzen A."/>
            <person name="Mereny Z."/>
            <person name="Hegedus B."/>
            <person name="Baldrian P."/>
            <person name="Stursova M."/>
            <person name="Weitz H."/>
            <person name="Taylor A."/>
            <person name="Grigoriev I.V."/>
            <person name="Nagy L.G."/>
            <person name="Martin F."/>
            <person name="Kauserud H."/>
        </authorList>
    </citation>
    <scope>NUCLEOTIDE SEQUENCE</scope>
    <source>
        <strain evidence="2">CBHHK067</strain>
    </source>
</reference>
<evidence type="ECO:0000313" key="2">
    <source>
        <dbReference type="EMBL" id="KAJ7642557.1"/>
    </source>
</evidence>
<dbReference type="EMBL" id="JARKIE010000416">
    <property type="protein sequence ID" value="KAJ7642557.1"/>
    <property type="molecule type" value="Genomic_DNA"/>
</dbReference>
<evidence type="ECO:0000256" key="1">
    <source>
        <dbReference type="SAM" id="MobiDB-lite"/>
    </source>
</evidence>
<feature type="compositionally biased region" description="Basic residues" evidence="1">
    <location>
        <begin position="230"/>
        <end position="241"/>
    </location>
</feature>
<feature type="compositionally biased region" description="Gly residues" evidence="1">
    <location>
        <begin position="17"/>
        <end position="28"/>
    </location>
</feature>
<gene>
    <name evidence="2" type="ORF">B0H17DRAFT_1187077</name>
</gene>
<feature type="compositionally biased region" description="Basic residues" evidence="1">
    <location>
        <begin position="165"/>
        <end position="184"/>
    </location>
</feature>
<dbReference type="AlphaFoldDB" id="A0AAD7CA16"/>
<name>A0AAD7CA16_MYCRO</name>
<evidence type="ECO:0000313" key="3">
    <source>
        <dbReference type="Proteomes" id="UP001221757"/>
    </source>
</evidence>
<feature type="compositionally biased region" description="Basic and acidic residues" evidence="1">
    <location>
        <begin position="33"/>
        <end position="65"/>
    </location>
</feature>
<organism evidence="2 3">
    <name type="scientific">Mycena rosella</name>
    <name type="common">Pink bonnet</name>
    <name type="synonym">Agaricus rosellus</name>
    <dbReference type="NCBI Taxonomy" id="1033263"/>
    <lineage>
        <taxon>Eukaryota</taxon>
        <taxon>Fungi</taxon>
        <taxon>Dikarya</taxon>
        <taxon>Basidiomycota</taxon>
        <taxon>Agaricomycotina</taxon>
        <taxon>Agaricomycetes</taxon>
        <taxon>Agaricomycetidae</taxon>
        <taxon>Agaricales</taxon>
        <taxon>Marasmiineae</taxon>
        <taxon>Mycenaceae</taxon>
        <taxon>Mycena</taxon>
    </lineage>
</organism>
<sequence length="269" mass="30369">MPAVSEGTMDGATENSGSGGQWGRNGGCDGDEDGRWREGKALSRDDVTDGDGDALHDEPGRKGEWMTDSVRMVEMSKRGEKEWTKVQGERLRARARRVQWAGTEGKRDLSIRGSLRGEADEIAVRRISSESPLLSSEREGISPTHPRIHLPQRIPPIPPTAPLLYHHRTRQKKRFRKAPRRASYKRAATPSGCPIKLPKRPVGSRSTAHRKRLVKVETIPKKEIDSLRLSAKKIDRRRPQRLRPPLTQPPRRLEETQREAKPPRPTLPP</sequence>
<feature type="region of interest" description="Disordered" evidence="1">
    <location>
        <begin position="131"/>
        <end position="269"/>
    </location>
</feature>
<feature type="compositionally biased region" description="Basic and acidic residues" evidence="1">
    <location>
        <begin position="214"/>
        <end position="226"/>
    </location>
</feature>
<accession>A0AAD7CA16</accession>
<comment type="caution">
    <text evidence="2">The sequence shown here is derived from an EMBL/GenBank/DDBJ whole genome shotgun (WGS) entry which is preliminary data.</text>
</comment>
<dbReference type="Proteomes" id="UP001221757">
    <property type="component" value="Unassembled WGS sequence"/>
</dbReference>